<keyword evidence="2" id="KW-1185">Reference proteome</keyword>
<sequence length="192" mass="22625">MPGRIVQAQVKLAAMNLFERDILPLANILDIVGFSESMFWRTRKLWRETGWVEKPKSTTSGRRRLLHRDDLDYILNLVRARPDWFLDELLHLLQHNQHISLEHLGMSRKKLKKVAKEHNEKVRLDFMQRITEYPVDYLGFLDETSKNDRTYSQGYGRAKRGNAAYHLFPRPIVCPCDGQHPHSPWRGNPQAR</sequence>
<comment type="caution">
    <text evidence="1">The sequence shown here is derived from an EMBL/GenBank/DDBJ whole genome shotgun (WGS) entry which is preliminary data.</text>
</comment>
<dbReference type="AlphaFoldDB" id="A0AAD6ZCD2"/>
<protein>
    <submittedName>
        <fullName evidence="1">Uncharacterized protein</fullName>
    </submittedName>
</protein>
<evidence type="ECO:0000313" key="1">
    <source>
        <dbReference type="EMBL" id="KAJ7315000.1"/>
    </source>
</evidence>
<dbReference type="Proteomes" id="UP001218218">
    <property type="component" value="Unassembled WGS sequence"/>
</dbReference>
<name>A0AAD6ZCD2_9AGAR</name>
<organism evidence="1 2">
    <name type="scientific">Mycena albidolilacea</name>
    <dbReference type="NCBI Taxonomy" id="1033008"/>
    <lineage>
        <taxon>Eukaryota</taxon>
        <taxon>Fungi</taxon>
        <taxon>Dikarya</taxon>
        <taxon>Basidiomycota</taxon>
        <taxon>Agaricomycotina</taxon>
        <taxon>Agaricomycetes</taxon>
        <taxon>Agaricomycetidae</taxon>
        <taxon>Agaricales</taxon>
        <taxon>Marasmiineae</taxon>
        <taxon>Mycenaceae</taxon>
        <taxon>Mycena</taxon>
    </lineage>
</organism>
<proteinExistence type="predicted"/>
<dbReference type="SUPFAM" id="SSF46689">
    <property type="entry name" value="Homeodomain-like"/>
    <property type="match status" value="1"/>
</dbReference>
<reference evidence="1" key="1">
    <citation type="submission" date="2023-03" db="EMBL/GenBank/DDBJ databases">
        <title>Massive genome expansion in bonnet fungi (Mycena s.s.) driven by repeated elements and novel gene families across ecological guilds.</title>
        <authorList>
            <consortium name="Lawrence Berkeley National Laboratory"/>
            <person name="Harder C.B."/>
            <person name="Miyauchi S."/>
            <person name="Viragh M."/>
            <person name="Kuo A."/>
            <person name="Thoen E."/>
            <person name="Andreopoulos B."/>
            <person name="Lu D."/>
            <person name="Skrede I."/>
            <person name="Drula E."/>
            <person name="Henrissat B."/>
            <person name="Morin E."/>
            <person name="Kohler A."/>
            <person name="Barry K."/>
            <person name="LaButti K."/>
            <person name="Morin E."/>
            <person name="Salamov A."/>
            <person name="Lipzen A."/>
            <person name="Mereny Z."/>
            <person name="Hegedus B."/>
            <person name="Baldrian P."/>
            <person name="Stursova M."/>
            <person name="Weitz H."/>
            <person name="Taylor A."/>
            <person name="Grigoriev I.V."/>
            <person name="Nagy L.G."/>
            <person name="Martin F."/>
            <person name="Kauserud H."/>
        </authorList>
    </citation>
    <scope>NUCLEOTIDE SEQUENCE</scope>
    <source>
        <strain evidence="1">CBHHK002</strain>
    </source>
</reference>
<dbReference type="InterPro" id="IPR009057">
    <property type="entry name" value="Homeodomain-like_sf"/>
</dbReference>
<accession>A0AAD6ZCD2</accession>
<evidence type="ECO:0000313" key="2">
    <source>
        <dbReference type="Proteomes" id="UP001218218"/>
    </source>
</evidence>
<dbReference type="EMBL" id="JARIHO010000064">
    <property type="protein sequence ID" value="KAJ7315000.1"/>
    <property type="molecule type" value="Genomic_DNA"/>
</dbReference>
<gene>
    <name evidence="1" type="ORF">DFH08DRAFT_917765</name>
</gene>